<dbReference type="Proteomes" id="UP000037035">
    <property type="component" value="Unassembled WGS sequence"/>
</dbReference>
<dbReference type="OrthoDB" id="2506496at2759"/>
<gene>
    <name evidence="1" type="ORF">VP01_2806g1</name>
</gene>
<sequence length="49" mass="5536">MQAHLEAMTGVLHPTSTIIAELRARLKLTKKVARTVSPAQWHGLLFKRK</sequence>
<accession>A0A0L6V4A1</accession>
<dbReference type="AlphaFoldDB" id="A0A0L6V4A1"/>
<name>A0A0L6V4A1_9BASI</name>
<comment type="caution">
    <text evidence="1">The sequence shown here is derived from an EMBL/GenBank/DDBJ whole genome shotgun (WGS) entry which is preliminary data.</text>
</comment>
<protein>
    <submittedName>
        <fullName evidence="1">Uncharacterized protein</fullName>
    </submittedName>
</protein>
<keyword evidence="2" id="KW-1185">Reference proteome</keyword>
<organism evidence="1 2">
    <name type="scientific">Puccinia sorghi</name>
    <dbReference type="NCBI Taxonomy" id="27349"/>
    <lineage>
        <taxon>Eukaryota</taxon>
        <taxon>Fungi</taxon>
        <taxon>Dikarya</taxon>
        <taxon>Basidiomycota</taxon>
        <taxon>Pucciniomycotina</taxon>
        <taxon>Pucciniomycetes</taxon>
        <taxon>Pucciniales</taxon>
        <taxon>Pucciniaceae</taxon>
        <taxon>Puccinia</taxon>
    </lineage>
</organism>
<evidence type="ECO:0000313" key="1">
    <source>
        <dbReference type="EMBL" id="KNZ54960.1"/>
    </source>
</evidence>
<dbReference type="EMBL" id="LAVV01007731">
    <property type="protein sequence ID" value="KNZ54960.1"/>
    <property type="molecule type" value="Genomic_DNA"/>
</dbReference>
<evidence type="ECO:0000313" key="2">
    <source>
        <dbReference type="Proteomes" id="UP000037035"/>
    </source>
</evidence>
<dbReference type="VEuPathDB" id="FungiDB:VP01_2806g1"/>
<proteinExistence type="predicted"/>
<reference evidence="1 2" key="1">
    <citation type="submission" date="2015-08" db="EMBL/GenBank/DDBJ databases">
        <title>Next Generation Sequencing and Analysis of the Genome of Puccinia sorghi L Schw, the Causal Agent of Maize Common Rust.</title>
        <authorList>
            <person name="Rochi L."/>
            <person name="Burguener G."/>
            <person name="Darino M."/>
            <person name="Turjanski A."/>
            <person name="Kreff E."/>
            <person name="Dieguez M.J."/>
            <person name="Sacco F."/>
        </authorList>
    </citation>
    <scope>NUCLEOTIDE SEQUENCE [LARGE SCALE GENOMIC DNA]</scope>
    <source>
        <strain evidence="1 2">RO10H11247</strain>
    </source>
</reference>